<name>A0A4U6XR95_9PEZI</name>
<organism evidence="2 3">
    <name type="scientific">Colletotrichum tanaceti</name>
    <dbReference type="NCBI Taxonomy" id="1306861"/>
    <lineage>
        <taxon>Eukaryota</taxon>
        <taxon>Fungi</taxon>
        <taxon>Dikarya</taxon>
        <taxon>Ascomycota</taxon>
        <taxon>Pezizomycotina</taxon>
        <taxon>Sordariomycetes</taxon>
        <taxon>Hypocreomycetidae</taxon>
        <taxon>Glomerellales</taxon>
        <taxon>Glomerellaceae</taxon>
        <taxon>Colletotrichum</taxon>
        <taxon>Colletotrichum destructivum species complex</taxon>
    </lineage>
</organism>
<dbReference type="EMBL" id="PJEX01000028">
    <property type="protein sequence ID" value="TKW58219.1"/>
    <property type="molecule type" value="Genomic_DNA"/>
</dbReference>
<feature type="region of interest" description="Disordered" evidence="1">
    <location>
        <begin position="1"/>
        <end position="25"/>
    </location>
</feature>
<accession>A0A4U6XR95</accession>
<dbReference type="AlphaFoldDB" id="A0A4U6XR95"/>
<comment type="caution">
    <text evidence="2">The sequence shown here is derived from an EMBL/GenBank/DDBJ whole genome shotgun (WGS) entry which is preliminary data.</text>
</comment>
<protein>
    <submittedName>
        <fullName evidence="2">Uncharacterized protein</fullName>
    </submittedName>
</protein>
<dbReference type="Proteomes" id="UP000310108">
    <property type="component" value="Unassembled WGS sequence"/>
</dbReference>
<keyword evidence="3" id="KW-1185">Reference proteome</keyword>
<evidence type="ECO:0000313" key="3">
    <source>
        <dbReference type="Proteomes" id="UP000310108"/>
    </source>
</evidence>
<proteinExistence type="predicted"/>
<reference evidence="2 3" key="1">
    <citation type="journal article" date="2019" name="PLoS ONE">
        <title>Comparative genome analysis indicates high evolutionary potential of pathogenicity genes in Colletotrichum tanaceti.</title>
        <authorList>
            <person name="Lelwala R.V."/>
            <person name="Korhonen P.K."/>
            <person name="Young N.D."/>
            <person name="Scott J.B."/>
            <person name="Ades P.A."/>
            <person name="Gasser R.B."/>
            <person name="Taylor P.W.J."/>
        </authorList>
    </citation>
    <scope>NUCLEOTIDE SEQUENCE [LARGE SCALE GENOMIC DNA]</scope>
    <source>
        <strain evidence="2">BRIP57314</strain>
    </source>
</reference>
<evidence type="ECO:0000313" key="2">
    <source>
        <dbReference type="EMBL" id="TKW58219.1"/>
    </source>
</evidence>
<evidence type="ECO:0000256" key="1">
    <source>
        <dbReference type="SAM" id="MobiDB-lite"/>
    </source>
</evidence>
<sequence length="73" mass="7879">MISLSLPSLRTAPNFRPPTRLGNHPSGVVSPDDEMFILHGAPVTLAPLPRIIYAGTAQAKDTFRFVVAPVRKA</sequence>
<gene>
    <name evidence="2" type="ORF">CTA1_7570</name>
</gene>